<accession>A0A5N6MAV0</accession>
<dbReference type="InterPro" id="IPR036388">
    <property type="entry name" value="WH-like_DNA-bd_sf"/>
</dbReference>
<evidence type="ECO:0000256" key="3">
    <source>
        <dbReference type="ARBA" id="ARBA00022553"/>
    </source>
</evidence>
<dbReference type="Pfam" id="PF00447">
    <property type="entry name" value="HSF_DNA-bind"/>
    <property type="match status" value="1"/>
</dbReference>
<dbReference type="PRINTS" id="PR00056">
    <property type="entry name" value="HSFDOMAIN"/>
</dbReference>
<dbReference type="EMBL" id="SZYD01000016">
    <property type="protein sequence ID" value="KAD3337582.1"/>
    <property type="molecule type" value="Genomic_DNA"/>
</dbReference>
<evidence type="ECO:0000313" key="15">
    <source>
        <dbReference type="EMBL" id="KAD3337582.1"/>
    </source>
</evidence>
<evidence type="ECO:0000256" key="10">
    <source>
        <dbReference type="ARBA" id="ARBA00081483"/>
    </source>
</evidence>
<evidence type="ECO:0000256" key="8">
    <source>
        <dbReference type="ARBA" id="ARBA00023242"/>
    </source>
</evidence>
<dbReference type="InterPro" id="IPR036390">
    <property type="entry name" value="WH_DNA-bd_sf"/>
</dbReference>
<comment type="subcellular location">
    <subcellularLocation>
        <location evidence="1">Nucleus</location>
    </subcellularLocation>
</comment>
<evidence type="ECO:0000256" key="7">
    <source>
        <dbReference type="ARBA" id="ARBA00023163"/>
    </source>
</evidence>
<feature type="region of interest" description="Disordered" evidence="13">
    <location>
        <begin position="1"/>
        <end position="37"/>
    </location>
</feature>
<evidence type="ECO:0000256" key="2">
    <source>
        <dbReference type="ARBA" id="ARBA00006403"/>
    </source>
</evidence>
<evidence type="ECO:0000256" key="9">
    <source>
        <dbReference type="ARBA" id="ARBA00055747"/>
    </source>
</evidence>
<comment type="similarity">
    <text evidence="2 11">Belongs to the HSF family.</text>
</comment>
<keyword evidence="4" id="KW-0805">Transcription regulation</keyword>
<gene>
    <name evidence="15" type="ORF">E3N88_33102</name>
</gene>
<dbReference type="Proteomes" id="UP000326396">
    <property type="component" value="Linkage Group LG6"/>
</dbReference>
<sequence>MNHPSSSSSPEGSDPIPLGSSPLPVSSQRPLPASSAFDTEMIPQPLERLQETPIPPFLSKTFDLVDDPRVDPIISWGNNGNSFVVWDPVEFARVILPRFFKHNNFSSFVRQLNTYGFRKIDPDKWEFANESFLRGNRYLLKNIQRRKSNQLNTSTPVNEEFNNLLMEAEIERLHKEKTEMMQQIIELQTENQETYQYIESVNEKLKETEDKQKQMVSFLAKVFENPTFLSSIREKKDKMLRIPSPRTIRKDLELSTKQPEDCDPKGKKVLAIEPEAAPEYLMEPISGEIDDISVKQEHIWSDLENYELPEIGAGGVELTDLWNLGTSGGENWQDDDLRFDDIEMQEHNSTKNMDP</sequence>
<feature type="compositionally biased region" description="Low complexity" evidence="13">
    <location>
        <begin position="1"/>
        <end position="17"/>
    </location>
</feature>
<dbReference type="GO" id="GO:0003700">
    <property type="term" value="F:DNA-binding transcription factor activity"/>
    <property type="evidence" value="ECO:0007669"/>
    <property type="project" value="InterPro"/>
</dbReference>
<dbReference type="InterPro" id="IPR000232">
    <property type="entry name" value="HSF_DNA-bd"/>
</dbReference>
<evidence type="ECO:0000256" key="13">
    <source>
        <dbReference type="SAM" id="MobiDB-lite"/>
    </source>
</evidence>
<dbReference type="GO" id="GO:0005634">
    <property type="term" value="C:nucleus"/>
    <property type="evidence" value="ECO:0007669"/>
    <property type="project" value="UniProtKB-SubCell"/>
</dbReference>
<evidence type="ECO:0000256" key="11">
    <source>
        <dbReference type="RuleBase" id="RU004020"/>
    </source>
</evidence>
<keyword evidence="12" id="KW-0175">Coiled coil</keyword>
<feature type="coiled-coil region" evidence="12">
    <location>
        <begin position="163"/>
        <end position="211"/>
    </location>
</feature>
<dbReference type="SUPFAM" id="SSF46785">
    <property type="entry name" value="Winged helix' DNA-binding domain"/>
    <property type="match status" value="1"/>
</dbReference>
<keyword evidence="6" id="KW-0238">DNA-binding</keyword>
<evidence type="ECO:0000256" key="4">
    <source>
        <dbReference type="ARBA" id="ARBA00023015"/>
    </source>
</evidence>
<evidence type="ECO:0000313" key="16">
    <source>
        <dbReference type="Proteomes" id="UP000326396"/>
    </source>
</evidence>
<dbReference type="SMART" id="SM00415">
    <property type="entry name" value="HSF"/>
    <property type="match status" value="1"/>
</dbReference>
<evidence type="ECO:0000256" key="12">
    <source>
        <dbReference type="SAM" id="Coils"/>
    </source>
</evidence>
<evidence type="ECO:0000256" key="5">
    <source>
        <dbReference type="ARBA" id="ARBA00023016"/>
    </source>
</evidence>
<dbReference type="GO" id="GO:0000978">
    <property type="term" value="F:RNA polymerase II cis-regulatory region sequence-specific DNA binding"/>
    <property type="evidence" value="ECO:0007669"/>
    <property type="project" value="TreeGrafter"/>
</dbReference>
<dbReference type="AlphaFoldDB" id="A0A5N6MAV0"/>
<evidence type="ECO:0000259" key="14">
    <source>
        <dbReference type="PROSITE" id="PS00434"/>
    </source>
</evidence>
<keyword evidence="8" id="KW-0539">Nucleus</keyword>
<organism evidence="15 16">
    <name type="scientific">Mikania micrantha</name>
    <name type="common">bitter vine</name>
    <dbReference type="NCBI Taxonomy" id="192012"/>
    <lineage>
        <taxon>Eukaryota</taxon>
        <taxon>Viridiplantae</taxon>
        <taxon>Streptophyta</taxon>
        <taxon>Embryophyta</taxon>
        <taxon>Tracheophyta</taxon>
        <taxon>Spermatophyta</taxon>
        <taxon>Magnoliopsida</taxon>
        <taxon>eudicotyledons</taxon>
        <taxon>Gunneridae</taxon>
        <taxon>Pentapetalae</taxon>
        <taxon>asterids</taxon>
        <taxon>campanulids</taxon>
        <taxon>Asterales</taxon>
        <taxon>Asteraceae</taxon>
        <taxon>Asteroideae</taxon>
        <taxon>Heliantheae alliance</taxon>
        <taxon>Eupatorieae</taxon>
        <taxon>Mikania</taxon>
    </lineage>
</organism>
<dbReference type="PROSITE" id="PS00434">
    <property type="entry name" value="HSF_DOMAIN"/>
    <property type="match status" value="1"/>
</dbReference>
<protein>
    <recommendedName>
        <fullName evidence="10">Heat stress transcription factor</fullName>
    </recommendedName>
</protein>
<dbReference type="GO" id="GO:0006357">
    <property type="term" value="P:regulation of transcription by RNA polymerase II"/>
    <property type="evidence" value="ECO:0007669"/>
    <property type="project" value="TreeGrafter"/>
</dbReference>
<name>A0A5N6MAV0_9ASTR</name>
<dbReference type="PANTHER" id="PTHR10015">
    <property type="entry name" value="HEAT SHOCK TRANSCRIPTION FACTOR"/>
    <property type="match status" value="1"/>
</dbReference>
<keyword evidence="7" id="KW-0804">Transcription</keyword>
<dbReference type="PANTHER" id="PTHR10015:SF337">
    <property type="entry name" value="HEAT STRESS TRANSCRIPTION FACTOR A-3"/>
    <property type="match status" value="1"/>
</dbReference>
<feature type="domain" description="HSF-type DNA-binding" evidence="14">
    <location>
        <begin position="96"/>
        <end position="120"/>
    </location>
</feature>
<dbReference type="FunFam" id="1.10.10.10:FF:000057">
    <property type="entry name" value="Heat shock transcription factor 1"/>
    <property type="match status" value="1"/>
</dbReference>
<keyword evidence="16" id="KW-1185">Reference proteome</keyword>
<dbReference type="OrthoDB" id="60033at2759"/>
<dbReference type="Gene3D" id="1.10.10.10">
    <property type="entry name" value="Winged helix-like DNA-binding domain superfamily/Winged helix DNA-binding domain"/>
    <property type="match status" value="1"/>
</dbReference>
<dbReference type="GO" id="GO:0034605">
    <property type="term" value="P:cellular response to heat"/>
    <property type="evidence" value="ECO:0007669"/>
    <property type="project" value="TreeGrafter"/>
</dbReference>
<proteinExistence type="inferred from homology"/>
<keyword evidence="5" id="KW-0346">Stress response</keyword>
<reference evidence="15 16" key="1">
    <citation type="submission" date="2019-05" db="EMBL/GenBank/DDBJ databases">
        <title>Mikania micrantha, genome provides insights into the molecular mechanism of rapid growth.</title>
        <authorList>
            <person name="Liu B."/>
        </authorList>
    </citation>
    <scope>NUCLEOTIDE SEQUENCE [LARGE SCALE GENOMIC DNA]</scope>
    <source>
        <strain evidence="15">NLD-2019</strain>
        <tissue evidence="15">Leaf</tissue>
    </source>
</reference>
<comment type="caution">
    <text evidence="15">The sequence shown here is derived from an EMBL/GenBank/DDBJ whole genome shotgun (WGS) entry which is preliminary data.</text>
</comment>
<keyword evidence="3" id="KW-0597">Phosphoprotein</keyword>
<evidence type="ECO:0000256" key="6">
    <source>
        <dbReference type="ARBA" id="ARBA00023125"/>
    </source>
</evidence>
<comment type="function">
    <text evidence="9">DNA-binding protein that specifically binds heat shock promoter elements (HSE) and activates transcription.</text>
</comment>
<evidence type="ECO:0000256" key="1">
    <source>
        <dbReference type="ARBA" id="ARBA00004123"/>
    </source>
</evidence>